<name>A0A0U4WLB8_9BACL</name>
<accession>A0A0U4WLB8</accession>
<dbReference type="InterPro" id="IPR018639">
    <property type="entry name" value="DUF2062"/>
</dbReference>
<keyword evidence="2" id="KW-1185">Reference proteome</keyword>
<evidence type="ECO:0000313" key="1">
    <source>
        <dbReference type="EMBL" id="BAU29227.1"/>
    </source>
</evidence>
<dbReference type="PANTHER" id="PTHR40547">
    <property type="entry name" value="SLL0298 PROTEIN"/>
    <property type="match status" value="1"/>
</dbReference>
<protein>
    <submittedName>
        <fullName evidence="1">Uncharacterized protein</fullName>
    </submittedName>
</protein>
<gene>
    <name evidence="1" type="ORF">CB4_03414</name>
</gene>
<dbReference type="EMBL" id="AP017312">
    <property type="protein sequence ID" value="BAU29227.1"/>
    <property type="molecule type" value="Genomic_DNA"/>
</dbReference>
<dbReference type="KEGG" id="asoc:CB4_03414"/>
<dbReference type="AlphaFoldDB" id="A0A0U4WLB8"/>
<evidence type="ECO:0000313" key="2">
    <source>
        <dbReference type="Proteomes" id="UP000217696"/>
    </source>
</evidence>
<reference evidence="1 2" key="1">
    <citation type="submission" date="2015-12" db="EMBL/GenBank/DDBJ databases">
        <title>Genome sequence of Aneurinibacillus soli.</title>
        <authorList>
            <person name="Lee J.S."/>
            <person name="Lee K.C."/>
            <person name="Kim K.K."/>
            <person name="Lee B.W."/>
        </authorList>
    </citation>
    <scope>NUCLEOTIDE SEQUENCE [LARGE SCALE GENOMIC DNA]</scope>
    <source>
        <strain evidence="1 2">CB4</strain>
    </source>
</reference>
<sequence>MWQNLFRKLKYQYLKLLRSQGAPSIIARSFSLGIFIEFLTLPTLGAAFLLLYPLIRLVRGSFAASLIGFIMGKFVLPVFFVLNMSVGNFIVGKKLDHQHVNGHLHHHSFLSAVQFVKEKGITLFVGSAVNGTVTAILCYILVFYGLQFYRKRKEKRRLAIQLSKVK</sequence>
<proteinExistence type="predicted"/>
<dbReference type="PANTHER" id="PTHR40547:SF1">
    <property type="entry name" value="SLL0298 PROTEIN"/>
    <property type="match status" value="1"/>
</dbReference>
<organism evidence="1 2">
    <name type="scientific">Aneurinibacillus soli</name>
    <dbReference type="NCBI Taxonomy" id="1500254"/>
    <lineage>
        <taxon>Bacteria</taxon>
        <taxon>Bacillati</taxon>
        <taxon>Bacillota</taxon>
        <taxon>Bacilli</taxon>
        <taxon>Bacillales</taxon>
        <taxon>Paenibacillaceae</taxon>
        <taxon>Aneurinibacillus group</taxon>
        <taxon>Aneurinibacillus</taxon>
    </lineage>
</organism>
<dbReference type="RefSeq" id="WP_096466925.1">
    <property type="nucleotide sequence ID" value="NZ_AP017312.1"/>
</dbReference>
<dbReference type="Proteomes" id="UP000217696">
    <property type="component" value="Chromosome"/>
</dbReference>
<dbReference type="OrthoDB" id="2926024at2"/>
<dbReference type="Pfam" id="PF09835">
    <property type="entry name" value="DUF2062"/>
    <property type="match status" value="1"/>
</dbReference>